<evidence type="ECO:0000313" key="3">
    <source>
        <dbReference type="EMBL" id="GGG93539.1"/>
    </source>
</evidence>
<dbReference type="PROSITE" id="PS51318">
    <property type="entry name" value="TAT"/>
    <property type="match status" value="1"/>
</dbReference>
<feature type="signal peptide" evidence="1">
    <location>
        <begin position="1"/>
        <end position="25"/>
    </location>
</feature>
<dbReference type="InterPro" id="IPR013022">
    <property type="entry name" value="Xyl_isomerase-like_TIM-brl"/>
</dbReference>
<protein>
    <submittedName>
        <fullName evidence="3">Xylose isomerase</fullName>
    </submittedName>
</protein>
<feature type="domain" description="Xylose isomerase-like TIM barrel" evidence="2">
    <location>
        <begin position="73"/>
        <end position="301"/>
    </location>
</feature>
<organism evidence="3 4">
    <name type="scientific">Parapedobacter pyrenivorans</name>
    <dbReference type="NCBI Taxonomy" id="1305674"/>
    <lineage>
        <taxon>Bacteria</taxon>
        <taxon>Pseudomonadati</taxon>
        <taxon>Bacteroidota</taxon>
        <taxon>Sphingobacteriia</taxon>
        <taxon>Sphingobacteriales</taxon>
        <taxon>Sphingobacteriaceae</taxon>
        <taxon>Parapedobacter</taxon>
    </lineage>
</organism>
<dbReference type="RefSeq" id="WP_188506946.1">
    <property type="nucleotide sequence ID" value="NZ_BMER01000003.1"/>
</dbReference>
<dbReference type="GO" id="GO:0016853">
    <property type="term" value="F:isomerase activity"/>
    <property type="evidence" value="ECO:0007669"/>
    <property type="project" value="UniProtKB-KW"/>
</dbReference>
<dbReference type="Proteomes" id="UP000660862">
    <property type="component" value="Unassembled WGS sequence"/>
</dbReference>
<dbReference type="Pfam" id="PF01261">
    <property type="entry name" value="AP_endonuc_2"/>
    <property type="match status" value="1"/>
</dbReference>
<dbReference type="InterPro" id="IPR006311">
    <property type="entry name" value="TAT_signal"/>
</dbReference>
<keyword evidence="4" id="KW-1185">Reference proteome</keyword>
<proteinExistence type="predicted"/>
<keyword evidence="1" id="KW-0732">Signal</keyword>
<dbReference type="Gene3D" id="3.20.20.150">
    <property type="entry name" value="Divalent-metal-dependent TIM barrel enzymes"/>
    <property type="match status" value="1"/>
</dbReference>
<evidence type="ECO:0000259" key="2">
    <source>
        <dbReference type="Pfam" id="PF01261"/>
    </source>
</evidence>
<keyword evidence="3" id="KW-0413">Isomerase</keyword>
<name>A0A917HW77_9SPHI</name>
<comment type="caution">
    <text evidence="3">The sequence shown here is derived from an EMBL/GenBank/DDBJ whole genome shotgun (WGS) entry which is preliminary data.</text>
</comment>
<sequence length="308" mass="33583">MTDRRSFLKHLGAGALGLSILPALACTGRSESSSGDESESDKKLFFDISLAQWSLHKTIFDGKLDNLDFSATAANTFGIHAVEYVNQFFKDKAKDTAYLTDLNQRAKDNGVKNVLIMIDGEGPLGSTVEKERLQAVENHYKWVEAAQFLGCHAIRVNAAGEGTPEEVKAAAIDGLGRLSEFAAQHSISVIVENHGGISSHGDWLSAVLQGVGKENCGSLPDFGNFYEYDRYQGVTDLMPFAKGVSAKANVFDERGNEVNIDYRKMLQIVKDAGYKGYVGIEYEGSELSEEEGIKATKRLLERVGAELS</sequence>
<evidence type="ECO:0000313" key="4">
    <source>
        <dbReference type="Proteomes" id="UP000660862"/>
    </source>
</evidence>
<gene>
    <name evidence="3" type="ORF">GCM10007415_30590</name>
</gene>
<dbReference type="InterPro" id="IPR036237">
    <property type="entry name" value="Xyl_isomerase-like_sf"/>
</dbReference>
<dbReference type="EMBL" id="BMER01000003">
    <property type="protein sequence ID" value="GGG93539.1"/>
    <property type="molecule type" value="Genomic_DNA"/>
</dbReference>
<reference evidence="3" key="2">
    <citation type="submission" date="2020-09" db="EMBL/GenBank/DDBJ databases">
        <authorList>
            <person name="Sun Q."/>
            <person name="Zhou Y."/>
        </authorList>
    </citation>
    <scope>NUCLEOTIDE SEQUENCE</scope>
    <source>
        <strain evidence="3">CGMCC 1.12195</strain>
    </source>
</reference>
<dbReference type="AlphaFoldDB" id="A0A917HW77"/>
<dbReference type="PANTHER" id="PTHR12110">
    <property type="entry name" value="HYDROXYPYRUVATE ISOMERASE"/>
    <property type="match status" value="1"/>
</dbReference>
<accession>A0A917HW77</accession>
<dbReference type="PANTHER" id="PTHR12110:SF53">
    <property type="entry name" value="BLR5974 PROTEIN"/>
    <property type="match status" value="1"/>
</dbReference>
<dbReference type="SUPFAM" id="SSF51658">
    <property type="entry name" value="Xylose isomerase-like"/>
    <property type="match status" value="1"/>
</dbReference>
<dbReference type="InterPro" id="IPR050312">
    <property type="entry name" value="IolE/XylAMocC-like"/>
</dbReference>
<reference evidence="3" key="1">
    <citation type="journal article" date="2014" name="Int. J. Syst. Evol. Microbiol.">
        <title>Complete genome sequence of Corynebacterium casei LMG S-19264T (=DSM 44701T), isolated from a smear-ripened cheese.</title>
        <authorList>
            <consortium name="US DOE Joint Genome Institute (JGI-PGF)"/>
            <person name="Walter F."/>
            <person name="Albersmeier A."/>
            <person name="Kalinowski J."/>
            <person name="Ruckert C."/>
        </authorList>
    </citation>
    <scope>NUCLEOTIDE SEQUENCE</scope>
    <source>
        <strain evidence="3">CGMCC 1.12195</strain>
    </source>
</reference>
<evidence type="ECO:0000256" key="1">
    <source>
        <dbReference type="SAM" id="SignalP"/>
    </source>
</evidence>
<feature type="chain" id="PRO_5038008109" evidence="1">
    <location>
        <begin position="26"/>
        <end position="308"/>
    </location>
</feature>